<name>A0A4V0Z7V1_9FIRM</name>
<dbReference type="Proteomes" id="UP000289794">
    <property type="component" value="Chromosome"/>
</dbReference>
<sequence>MLEYQPVHIENFTSLIMDLDEDIKKKYMNWAIEALDTIPGIRRQSAERILAETDVEMEHFENESRFSSWAGLVPECKESAGKKMSTRIRKGNKYLKATLVECARVAIRNKQSHFYSRYQRISARRGGKRALIAIAHTMLIAIYHMLKEKFLIMI</sequence>
<dbReference type="GO" id="GO:0003677">
    <property type="term" value="F:DNA binding"/>
    <property type="evidence" value="ECO:0007669"/>
    <property type="project" value="InterPro"/>
</dbReference>
<evidence type="ECO:0000259" key="1">
    <source>
        <dbReference type="Pfam" id="PF02371"/>
    </source>
</evidence>
<dbReference type="GO" id="GO:0004803">
    <property type="term" value="F:transposase activity"/>
    <property type="evidence" value="ECO:0007669"/>
    <property type="project" value="InterPro"/>
</dbReference>
<gene>
    <name evidence="2" type="ORF">PMF13cell1_03642</name>
</gene>
<organism evidence="2 3">
    <name type="scientific">Blautia producta</name>
    <dbReference type="NCBI Taxonomy" id="33035"/>
    <lineage>
        <taxon>Bacteria</taxon>
        <taxon>Bacillati</taxon>
        <taxon>Bacillota</taxon>
        <taxon>Clostridia</taxon>
        <taxon>Lachnospirales</taxon>
        <taxon>Lachnospiraceae</taxon>
        <taxon>Blautia</taxon>
    </lineage>
</organism>
<dbReference type="Pfam" id="PF02371">
    <property type="entry name" value="Transposase_20"/>
    <property type="match status" value="1"/>
</dbReference>
<dbReference type="AlphaFoldDB" id="A0A4V0Z7V1"/>
<accession>A0A4V0Z7V1</accession>
<dbReference type="PANTHER" id="PTHR33055:SF15">
    <property type="entry name" value="TRANSPOSASE-RELATED"/>
    <property type="match status" value="1"/>
</dbReference>
<dbReference type="InterPro" id="IPR003346">
    <property type="entry name" value="Transposase_20"/>
</dbReference>
<proteinExistence type="predicted"/>
<protein>
    <recommendedName>
        <fullName evidence="1">Transposase IS116/IS110/IS902 C-terminal domain-containing protein</fullName>
    </recommendedName>
</protein>
<dbReference type="PANTHER" id="PTHR33055">
    <property type="entry name" value="TRANSPOSASE FOR INSERTION SEQUENCE ELEMENT IS1111A"/>
    <property type="match status" value="1"/>
</dbReference>
<dbReference type="GO" id="GO:0006313">
    <property type="term" value="P:DNA transposition"/>
    <property type="evidence" value="ECO:0007669"/>
    <property type="project" value="InterPro"/>
</dbReference>
<feature type="domain" description="Transposase IS116/IS110/IS902 C-terminal" evidence="1">
    <location>
        <begin position="33"/>
        <end position="119"/>
    </location>
</feature>
<reference evidence="2 3" key="1">
    <citation type="submission" date="2019-01" db="EMBL/GenBank/DDBJ databases">
        <title>PMF-metabolizing Aryl O-demethylase.</title>
        <authorList>
            <person name="Kim M."/>
        </authorList>
    </citation>
    <scope>NUCLEOTIDE SEQUENCE [LARGE SCALE GENOMIC DNA]</scope>
    <source>
        <strain evidence="2 3">PMF1</strain>
    </source>
</reference>
<evidence type="ECO:0000313" key="2">
    <source>
        <dbReference type="EMBL" id="QBE98078.1"/>
    </source>
</evidence>
<dbReference type="RefSeq" id="WP_165392509.1">
    <property type="nucleotide sequence ID" value="NZ_CP035945.1"/>
</dbReference>
<dbReference type="KEGG" id="bpro:PMF13cell1_03642"/>
<dbReference type="InterPro" id="IPR047650">
    <property type="entry name" value="Transpos_IS110"/>
</dbReference>
<evidence type="ECO:0000313" key="3">
    <source>
        <dbReference type="Proteomes" id="UP000289794"/>
    </source>
</evidence>
<dbReference type="EMBL" id="CP035945">
    <property type="protein sequence ID" value="QBE98078.1"/>
    <property type="molecule type" value="Genomic_DNA"/>
</dbReference>